<evidence type="ECO:0000313" key="2">
    <source>
        <dbReference type="Proteomes" id="UP000070133"/>
    </source>
</evidence>
<comment type="caution">
    <text evidence="1">The sequence shown here is derived from an EMBL/GenBank/DDBJ whole genome shotgun (WGS) entry which is preliminary data.</text>
</comment>
<gene>
    <name evidence="1" type="ORF">AC578_6325</name>
</gene>
<keyword evidence="2" id="KW-1185">Reference proteome</keyword>
<sequence>MSPAYGLAADTCGVALLVMTFVFKITDAECFASLKVMKDKTVRLKSQTRLTGRKTGMDGTIHFHEDDLDDAVWSTEMTICVLVLDFDFHLPTTSRLV</sequence>
<protein>
    <submittedName>
        <fullName evidence="1">Uncharacterized protein</fullName>
    </submittedName>
</protein>
<dbReference type="EMBL" id="LFZN01000173">
    <property type="protein sequence ID" value="KXS96477.1"/>
    <property type="molecule type" value="Genomic_DNA"/>
</dbReference>
<proteinExistence type="predicted"/>
<dbReference type="AlphaFoldDB" id="A0A139H1Z5"/>
<evidence type="ECO:0000313" key="1">
    <source>
        <dbReference type="EMBL" id="KXS96477.1"/>
    </source>
</evidence>
<reference evidence="1 2" key="1">
    <citation type="submission" date="2015-07" db="EMBL/GenBank/DDBJ databases">
        <title>Comparative genomics of the Sigatoka disease complex on banana suggests a link between parallel evolutionary changes in Pseudocercospora fijiensis and Pseudocercospora eumusae and increased virulence on the banana host.</title>
        <authorList>
            <person name="Chang T.-C."/>
            <person name="Salvucci A."/>
            <person name="Crous P.W."/>
            <person name="Stergiopoulos I."/>
        </authorList>
    </citation>
    <scope>NUCLEOTIDE SEQUENCE [LARGE SCALE GENOMIC DNA]</scope>
    <source>
        <strain evidence="1 2">CBS 114824</strain>
    </source>
</reference>
<name>A0A139H1Z5_9PEZI</name>
<accession>A0A139H1Z5</accession>
<organism evidence="1 2">
    <name type="scientific">Pseudocercospora eumusae</name>
    <dbReference type="NCBI Taxonomy" id="321146"/>
    <lineage>
        <taxon>Eukaryota</taxon>
        <taxon>Fungi</taxon>
        <taxon>Dikarya</taxon>
        <taxon>Ascomycota</taxon>
        <taxon>Pezizomycotina</taxon>
        <taxon>Dothideomycetes</taxon>
        <taxon>Dothideomycetidae</taxon>
        <taxon>Mycosphaerellales</taxon>
        <taxon>Mycosphaerellaceae</taxon>
        <taxon>Pseudocercospora</taxon>
    </lineage>
</organism>
<dbReference type="Proteomes" id="UP000070133">
    <property type="component" value="Unassembled WGS sequence"/>
</dbReference>